<evidence type="ECO:0000256" key="2">
    <source>
        <dbReference type="ARBA" id="ARBA00022553"/>
    </source>
</evidence>
<dbReference type="PANTHER" id="PTHR12394:SF12">
    <property type="entry name" value="LD08195P"/>
    <property type="match status" value="1"/>
</dbReference>
<evidence type="ECO:0000313" key="5">
    <source>
        <dbReference type="EMBL" id="KAG8199282.1"/>
    </source>
</evidence>
<dbReference type="Proteomes" id="UP000827092">
    <property type="component" value="Unassembled WGS sequence"/>
</dbReference>
<dbReference type="EMBL" id="JAFNEN010000028">
    <property type="protein sequence ID" value="KAG8199282.1"/>
    <property type="molecule type" value="Genomic_DNA"/>
</dbReference>
<evidence type="ECO:0008006" key="7">
    <source>
        <dbReference type="Google" id="ProtNLM"/>
    </source>
</evidence>
<proteinExistence type="inferred from homology"/>
<evidence type="ECO:0000313" key="6">
    <source>
        <dbReference type="Proteomes" id="UP000827092"/>
    </source>
</evidence>
<evidence type="ECO:0000256" key="1">
    <source>
        <dbReference type="ARBA" id="ARBA00006788"/>
    </source>
</evidence>
<evidence type="ECO:0000256" key="4">
    <source>
        <dbReference type="SAM" id="MobiDB-lite"/>
    </source>
</evidence>
<sequence length="356" mass="41219">MRDRDWKMAELSVEAPLAMTEDWSDFTDFQSSEDNENSNIKRDLPKSDTNENGLSNNFNETFSASLEDLVNTFDDKITKCFCNYEEKVEKFAPVQIRTQDEIMNECQMWWTLTGNFGNMLPIDWSKSYTRKMQINCLNLNEKMNRESGDELDASDDEVAKDLDLHSLIISSLQQEPMFTAEQVLEEIEEIMQEDEVPIDESQDESDTSVEQKENNPISSILYEEKLKTLTNSQLNEVYLELERMIQENSEVLIQELALRDELEFEKELKNTFISYLLTIQNKKRQHSTEKRRGRSSLGNNTDAKFLTTVIPYSVEYGPPNVKTLQILIKILKAINEDNPAVPALLTDYILKVLCPT</sequence>
<accession>A0AAV6VRJ4</accession>
<keyword evidence="3" id="KW-0175">Coiled coil</keyword>
<feature type="region of interest" description="Disordered" evidence="4">
    <location>
        <begin position="24"/>
        <end position="55"/>
    </location>
</feature>
<keyword evidence="6" id="KW-1185">Reference proteome</keyword>
<protein>
    <recommendedName>
        <fullName evidence="7">Fasciculation and elongation protein zeta-2</fullName>
    </recommendedName>
</protein>
<comment type="similarity">
    <text evidence="1">Belongs to the zygin family.</text>
</comment>
<gene>
    <name evidence="5" type="ORF">JTE90_011752</name>
</gene>
<organism evidence="5 6">
    <name type="scientific">Oedothorax gibbosus</name>
    <dbReference type="NCBI Taxonomy" id="931172"/>
    <lineage>
        <taxon>Eukaryota</taxon>
        <taxon>Metazoa</taxon>
        <taxon>Ecdysozoa</taxon>
        <taxon>Arthropoda</taxon>
        <taxon>Chelicerata</taxon>
        <taxon>Arachnida</taxon>
        <taxon>Araneae</taxon>
        <taxon>Araneomorphae</taxon>
        <taxon>Entelegynae</taxon>
        <taxon>Araneoidea</taxon>
        <taxon>Linyphiidae</taxon>
        <taxon>Erigoninae</taxon>
        <taxon>Oedothorax</taxon>
    </lineage>
</organism>
<dbReference type="InterPro" id="IPR011680">
    <property type="entry name" value="FEZ"/>
</dbReference>
<dbReference type="GO" id="GO:0005737">
    <property type="term" value="C:cytoplasm"/>
    <property type="evidence" value="ECO:0007669"/>
    <property type="project" value="TreeGrafter"/>
</dbReference>
<name>A0AAV6VRJ4_9ARAC</name>
<reference evidence="5 6" key="1">
    <citation type="journal article" date="2022" name="Nat. Ecol. Evol.">
        <title>A masculinizing supergene underlies an exaggerated male reproductive morph in a spider.</title>
        <authorList>
            <person name="Hendrickx F."/>
            <person name="De Corte Z."/>
            <person name="Sonet G."/>
            <person name="Van Belleghem S.M."/>
            <person name="Kostlbacher S."/>
            <person name="Vangestel C."/>
        </authorList>
    </citation>
    <scope>NUCLEOTIDE SEQUENCE [LARGE SCALE GENOMIC DNA]</scope>
    <source>
        <strain evidence="5">W744_W776</strain>
    </source>
</reference>
<comment type="caution">
    <text evidence="5">The sequence shown here is derived from an EMBL/GenBank/DDBJ whole genome shotgun (WGS) entry which is preliminary data.</text>
</comment>
<dbReference type="PANTHER" id="PTHR12394">
    <property type="entry name" value="ZYGIN"/>
    <property type="match status" value="1"/>
</dbReference>
<feature type="compositionally biased region" description="Basic and acidic residues" evidence="4">
    <location>
        <begin position="39"/>
        <end position="49"/>
    </location>
</feature>
<dbReference type="GO" id="GO:0030424">
    <property type="term" value="C:axon"/>
    <property type="evidence" value="ECO:0007669"/>
    <property type="project" value="TreeGrafter"/>
</dbReference>
<dbReference type="AlphaFoldDB" id="A0AAV6VRJ4"/>
<dbReference type="Pfam" id="PF07763">
    <property type="entry name" value="FEZ"/>
    <property type="match status" value="1"/>
</dbReference>
<evidence type="ECO:0000256" key="3">
    <source>
        <dbReference type="ARBA" id="ARBA00023054"/>
    </source>
</evidence>
<keyword evidence="2" id="KW-0597">Phosphoprotein</keyword>